<keyword evidence="1" id="KW-0812">Transmembrane</keyword>
<comment type="caution">
    <text evidence="3">The sequence shown here is derived from an EMBL/GenBank/DDBJ whole genome shotgun (WGS) entry which is preliminary data.</text>
</comment>
<dbReference type="InterPro" id="IPR013103">
    <property type="entry name" value="RVT_2"/>
</dbReference>
<feature type="transmembrane region" description="Helical" evidence="1">
    <location>
        <begin position="222"/>
        <end position="240"/>
    </location>
</feature>
<evidence type="ECO:0000256" key="1">
    <source>
        <dbReference type="SAM" id="Phobius"/>
    </source>
</evidence>
<protein>
    <submittedName>
        <fullName evidence="3">Putative mitochondrial protein</fullName>
    </submittedName>
</protein>
<proteinExistence type="predicted"/>
<dbReference type="Pfam" id="PF07727">
    <property type="entry name" value="RVT_2"/>
    <property type="match status" value="1"/>
</dbReference>
<evidence type="ECO:0000313" key="4">
    <source>
        <dbReference type="Proteomes" id="UP000288805"/>
    </source>
</evidence>
<gene>
    <name evidence="3" type="primary">AtMg00810_131</name>
    <name evidence="3" type="ORF">CK203_087351</name>
</gene>
<dbReference type="EMBL" id="QGNW01002722">
    <property type="protein sequence ID" value="RVW12117.1"/>
    <property type="molecule type" value="Genomic_DNA"/>
</dbReference>
<evidence type="ECO:0000259" key="2">
    <source>
        <dbReference type="Pfam" id="PF07727"/>
    </source>
</evidence>
<keyword evidence="1" id="KW-1133">Transmembrane helix</keyword>
<dbReference type="CDD" id="cd09272">
    <property type="entry name" value="RNase_HI_RT_Ty1"/>
    <property type="match status" value="1"/>
</dbReference>
<accession>A0A438BMB6</accession>
<dbReference type="Proteomes" id="UP000288805">
    <property type="component" value="Unassembled WGS sequence"/>
</dbReference>
<reference evidence="3 4" key="1">
    <citation type="journal article" date="2018" name="PLoS Genet.">
        <title>Population sequencing reveals clonal diversity and ancestral inbreeding in the grapevine cultivar Chardonnay.</title>
        <authorList>
            <person name="Roach M.J."/>
            <person name="Johnson D.L."/>
            <person name="Bohlmann J."/>
            <person name="van Vuuren H.J."/>
            <person name="Jones S.J."/>
            <person name="Pretorius I.S."/>
            <person name="Schmidt S.A."/>
            <person name="Borneman A.R."/>
        </authorList>
    </citation>
    <scope>NUCLEOTIDE SEQUENCE [LARGE SCALE GENOMIC DNA]</scope>
    <source>
        <strain evidence="4">cv. Chardonnay</strain>
        <tissue evidence="3">Leaf</tissue>
    </source>
</reference>
<dbReference type="PANTHER" id="PTHR11439">
    <property type="entry name" value="GAG-POL-RELATED RETROTRANSPOSON"/>
    <property type="match status" value="1"/>
</dbReference>
<feature type="transmembrane region" description="Helical" evidence="1">
    <location>
        <begin position="12"/>
        <end position="29"/>
    </location>
</feature>
<keyword evidence="1" id="KW-0472">Membrane</keyword>
<feature type="domain" description="Reverse transcriptase Ty1/copia-type" evidence="2">
    <location>
        <begin position="241"/>
        <end position="312"/>
    </location>
</feature>
<dbReference type="PANTHER" id="PTHR11439:SF455">
    <property type="entry name" value="RLK (RECEPTOR-LIKE PROTEIN KINASE) 8, PUTATIVE-RELATED"/>
    <property type="match status" value="1"/>
</dbReference>
<sequence length="424" mass="47502">MVHNLLATTLKLIFVPLVFIINSLVHILPPKTVAQERKHGHVTETGLALLFHSHAFPCFWVDVFSTAAYIINRLPVPLLRGYVSPAMLNLMRLTFSFSLPLRLNPYPSSNSQIFWNPVIPPPTMLPSSPMPHSWHITQSESTSCGICTNPVDEPLRVNDSPIGPSLLYSDPSPASLELTTELPTPAPVAAAPMASHPLITTSQNRILFGSPLWMKKFKPCKLIVLGFWFLALPTPTLWVLGLDYTDTFSPIIKATTVHVVLSLDVTNKWSLRQLDVKNAFLNGHLTKHVYMEQPLGIWVLSVTFLVWKLHPLLMHMSSDGPLFSDPTLYRSLVRILRYVKGTLHFGLTFHPSVAPGALVAYSDVDWVECPDTRCFTSSYFIYLGDNLVSWSDKKQPTVSRSNYESEYRVLALTTAELLWLTSSS</sequence>
<evidence type="ECO:0000313" key="3">
    <source>
        <dbReference type="EMBL" id="RVW12117.1"/>
    </source>
</evidence>
<organism evidence="3 4">
    <name type="scientific">Vitis vinifera</name>
    <name type="common">Grape</name>
    <dbReference type="NCBI Taxonomy" id="29760"/>
    <lineage>
        <taxon>Eukaryota</taxon>
        <taxon>Viridiplantae</taxon>
        <taxon>Streptophyta</taxon>
        <taxon>Embryophyta</taxon>
        <taxon>Tracheophyta</taxon>
        <taxon>Spermatophyta</taxon>
        <taxon>Magnoliopsida</taxon>
        <taxon>eudicotyledons</taxon>
        <taxon>Gunneridae</taxon>
        <taxon>Pentapetalae</taxon>
        <taxon>rosids</taxon>
        <taxon>Vitales</taxon>
        <taxon>Vitaceae</taxon>
        <taxon>Viteae</taxon>
        <taxon>Vitis</taxon>
    </lineage>
</organism>
<dbReference type="AlphaFoldDB" id="A0A438BMB6"/>
<name>A0A438BMB6_VITVI</name>